<protein>
    <submittedName>
        <fullName evidence="2">Uncharacterized protein</fullName>
    </submittedName>
</protein>
<organism evidence="2">
    <name type="scientific">Aplysina aerophoba bacterial symbiont clone AANRPS</name>
    <dbReference type="NCBI Taxonomy" id="1042317"/>
    <lineage>
        <taxon>Bacteria</taxon>
        <taxon>environmental samples</taxon>
    </lineage>
</organism>
<evidence type="ECO:0000256" key="1">
    <source>
        <dbReference type="SAM" id="MobiDB-lite"/>
    </source>
</evidence>
<feature type="compositionally biased region" description="Low complexity" evidence="1">
    <location>
        <begin position="131"/>
        <end position="142"/>
    </location>
</feature>
<feature type="compositionally biased region" description="Basic and acidic residues" evidence="1">
    <location>
        <begin position="112"/>
        <end position="122"/>
    </location>
</feature>
<evidence type="ECO:0000313" key="2">
    <source>
        <dbReference type="EMBL" id="AEH95293.1"/>
    </source>
</evidence>
<reference evidence="2" key="1">
    <citation type="submission" date="2010-10" db="EMBL/GenBank/DDBJ databases">
        <title>Diversity of nonribosomal peptide synthetase (NRPS) genes in microbial consortia of marine sponges by cultivation and metagenomics.</title>
        <authorList>
            <person name="Pimentel-Elardo S.M."/>
            <person name="Grozdanov L."/>
            <person name="Proksch S."/>
            <person name="Hentschel U."/>
        </authorList>
    </citation>
    <scope>NUCLEOTIDE SEQUENCE</scope>
</reference>
<dbReference type="AlphaFoldDB" id="F8S2Y9"/>
<feature type="region of interest" description="Disordered" evidence="1">
    <location>
        <begin position="41"/>
        <end position="88"/>
    </location>
</feature>
<sequence length="334" mass="37256">MHLQTRTQLLRSNLRIRRPGRPAVLQKRRHGTVRIQRIARTAATGPLRRPTSLPDTRGASAGSLEQPDLPQTLQGLDSPPHPFGHRQPHDLRTVRAVLGRGHVARLDGRWGKEHHDPLHLHPETSPTVNTSSANSAPSPENSRGPNRAKNRTEQGDQVCSRPHQRIQQPRSVGKRARRLHREERGPIAADDPVQNPPPSAASLGHQKPRIRLDRGRKALAAGYLQAESRPRSPTARQNARHLRVQHAQNARNVDTFTTERTLWNPQRRSEIRWVSDPGSGVAHPIFFPAGRLDPAEPVDVCTVSDLSAGSGLHRPKRAGAYRVYFSRSGNPVRR</sequence>
<name>F8S2Y9_9BACT</name>
<dbReference type="EMBL" id="HQ456128">
    <property type="protein sequence ID" value="AEH95293.1"/>
    <property type="molecule type" value="Genomic_DNA"/>
</dbReference>
<accession>F8S2Y9</accession>
<feature type="region of interest" description="Disordered" evidence="1">
    <location>
        <begin position="112"/>
        <end position="211"/>
    </location>
</feature>
<proteinExistence type="predicted"/>